<reference evidence="1 2" key="1">
    <citation type="submission" date="2024-10" db="EMBL/GenBank/DDBJ databases">
        <title>Updated reference genomes for cyclostephanoid diatoms.</title>
        <authorList>
            <person name="Roberts W.R."/>
            <person name="Alverson A.J."/>
        </authorList>
    </citation>
    <scope>NUCLEOTIDE SEQUENCE [LARGE SCALE GENOMIC DNA]</scope>
    <source>
        <strain evidence="1 2">AJA232-27</strain>
    </source>
</reference>
<comment type="caution">
    <text evidence="1">The sequence shown here is derived from an EMBL/GenBank/DDBJ whole genome shotgun (WGS) entry which is preliminary data.</text>
</comment>
<keyword evidence="2" id="KW-1185">Reference proteome</keyword>
<accession>A0ABD3MM48</accession>
<protein>
    <submittedName>
        <fullName evidence="1">Uncharacterized protein</fullName>
    </submittedName>
</protein>
<proteinExistence type="predicted"/>
<dbReference type="Proteomes" id="UP001530293">
    <property type="component" value="Unassembled WGS sequence"/>
</dbReference>
<evidence type="ECO:0000313" key="1">
    <source>
        <dbReference type="EMBL" id="KAL3764567.1"/>
    </source>
</evidence>
<organism evidence="1 2">
    <name type="scientific">Discostella pseudostelligera</name>
    <dbReference type="NCBI Taxonomy" id="259834"/>
    <lineage>
        <taxon>Eukaryota</taxon>
        <taxon>Sar</taxon>
        <taxon>Stramenopiles</taxon>
        <taxon>Ochrophyta</taxon>
        <taxon>Bacillariophyta</taxon>
        <taxon>Coscinodiscophyceae</taxon>
        <taxon>Thalassiosirophycidae</taxon>
        <taxon>Stephanodiscales</taxon>
        <taxon>Stephanodiscaceae</taxon>
        <taxon>Discostella</taxon>
    </lineage>
</organism>
<sequence length="153" mass="16928">MISYPKIGQVQAMLQPLQLKATRLYAACPFLHAHPVSGPNPEDMLTLIPGDQRIRGGRWTPKLFPGIPPRMVNLTISVLKPLSRFPSCPNGSSKLSLPPMKILVPKLSEFASMNSENVNPPFSHGNVLPLVYRAVQEPQQLQYAESTCLANMR</sequence>
<name>A0ABD3MM48_9STRA</name>
<dbReference type="EMBL" id="JALLBG020000103">
    <property type="protein sequence ID" value="KAL3764567.1"/>
    <property type="molecule type" value="Genomic_DNA"/>
</dbReference>
<gene>
    <name evidence="1" type="ORF">ACHAWU_001475</name>
</gene>
<evidence type="ECO:0000313" key="2">
    <source>
        <dbReference type="Proteomes" id="UP001530293"/>
    </source>
</evidence>
<dbReference type="AlphaFoldDB" id="A0ABD3MM48"/>